<dbReference type="Proteomes" id="UP000821865">
    <property type="component" value="Chromosome 2"/>
</dbReference>
<evidence type="ECO:0000313" key="2">
    <source>
        <dbReference type="Proteomes" id="UP000821865"/>
    </source>
</evidence>
<dbReference type="EMBL" id="CM023471">
    <property type="protein sequence ID" value="KAH7965454.1"/>
    <property type="molecule type" value="Genomic_DNA"/>
</dbReference>
<comment type="caution">
    <text evidence="1">The sequence shown here is derived from an EMBL/GenBank/DDBJ whole genome shotgun (WGS) entry which is preliminary data.</text>
</comment>
<keyword evidence="2" id="KW-1185">Reference proteome</keyword>
<proteinExistence type="predicted"/>
<reference evidence="1" key="1">
    <citation type="submission" date="2020-05" db="EMBL/GenBank/DDBJ databases">
        <title>Large-scale comparative analyses of tick genomes elucidate their genetic diversity and vector capacities.</title>
        <authorList>
            <person name="Jia N."/>
            <person name="Wang J."/>
            <person name="Shi W."/>
            <person name="Du L."/>
            <person name="Sun Y."/>
            <person name="Zhan W."/>
            <person name="Jiang J."/>
            <person name="Wang Q."/>
            <person name="Zhang B."/>
            <person name="Ji P."/>
            <person name="Sakyi L.B."/>
            <person name="Cui X."/>
            <person name="Yuan T."/>
            <person name="Jiang B."/>
            <person name="Yang W."/>
            <person name="Lam T.T.-Y."/>
            <person name="Chang Q."/>
            <person name="Ding S."/>
            <person name="Wang X."/>
            <person name="Zhu J."/>
            <person name="Ruan X."/>
            <person name="Zhao L."/>
            <person name="Wei J."/>
            <person name="Que T."/>
            <person name="Du C."/>
            <person name="Cheng J."/>
            <person name="Dai P."/>
            <person name="Han X."/>
            <person name="Huang E."/>
            <person name="Gao Y."/>
            <person name="Liu J."/>
            <person name="Shao H."/>
            <person name="Ye R."/>
            <person name="Li L."/>
            <person name="Wei W."/>
            <person name="Wang X."/>
            <person name="Wang C."/>
            <person name="Yang T."/>
            <person name="Huo Q."/>
            <person name="Li W."/>
            <person name="Guo W."/>
            <person name="Chen H."/>
            <person name="Zhou L."/>
            <person name="Ni X."/>
            <person name="Tian J."/>
            <person name="Zhou Y."/>
            <person name="Sheng Y."/>
            <person name="Liu T."/>
            <person name="Pan Y."/>
            <person name="Xia L."/>
            <person name="Li J."/>
            <person name="Zhao F."/>
            <person name="Cao W."/>
        </authorList>
    </citation>
    <scope>NUCLEOTIDE SEQUENCE</scope>
    <source>
        <strain evidence="1">Dsil-2018</strain>
    </source>
</reference>
<sequence>MCVCASQVVNHVKIQVARPALLEGLVSFVATVDTLPPVSYSFCGRDLLFQKNRKHGAADLCAQLRTNPNYQELADCMQSPCPRSLNYGAIGGLIAHEMFHAFDASGQTTLAPA</sequence>
<organism evidence="1 2">
    <name type="scientific">Dermacentor silvarum</name>
    <name type="common">Tick</name>
    <dbReference type="NCBI Taxonomy" id="543639"/>
    <lineage>
        <taxon>Eukaryota</taxon>
        <taxon>Metazoa</taxon>
        <taxon>Ecdysozoa</taxon>
        <taxon>Arthropoda</taxon>
        <taxon>Chelicerata</taxon>
        <taxon>Arachnida</taxon>
        <taxon>Acari</taxon>
        <taxon>Parasitiformes</taxon>
        <taxon>Ixodida</taxon>
        <taxon>Ixodoidea</taxon>
        <taxon>Ixodidae</taxon>
        <taxon>Rhipicephalinae</taxon>
        <taxon>Dermacentor</taxon>
    </lineage>
</organism>
<gene>
    <name evidence="1" type="ORF">HPB49_008204</name>
</gene>
<accession>A0ACB8DBK3</accession>
<evidence type="ECO:0000313" key="1">
    <source>
        <dbReference type="EMBL" id="KAH7965454.1"/>
    </source>
</evidence>
<protein>
    <submittedName>
        <fullName evidence="1">Uncharacterized protein</fullName>
    </submittedName>
</protein>
<name>A0ACB8DBK3_DERSI</name>